<dbReference type="PRINTS" id="PR00081">
    <property type="entry name" value="GDHRDH"/>
</dbReference>
<feature type="domain" description="SnoaL-like" evidence="2">
    <location>
        <begin position="10"/>
        <end position="103"/>
    </location>
</feature>
<comment type="similarity">
    <text evidence="1">Belongs to the short-chain dehydrogenases/reductases (SDR) family.</text>
</comment>
<dbReference type="Pfam" id="PF12680">
    <property type="entry name" value="SnoaL_2"/>
    <property type="match status" value="1"/>
</dbReference>
<dbReference type="InterPro" id="IPR036291">
    <property type="entry name" value="NAD(P)-bd_dom_sf"/>
</dbReference>
<gene>
    <name evidence="3" type="ORF">J2X19_004546</name>
</gene>
<dbReference type="PANTHER" id="PTHR42879">
    <property type="entry name" value="3-OXOACYL-(ACYL-CARRIER-PROTEIN) REDUCTASE"/>
    <property type="match status" value="1"/>
</dbReference>
<dbReference type="SUPFAM" id="SSF54427">
    <property type="entry name" value="NTF2-like"/>
    <property type="match status" value="1"/>
</dbReference>
<dbReference type="PANTHER" id="PTHR42879:SF6">
    <property type="entry name" value="NADPH-DEPENDENT REDUCTASE BACG"/>
    <property type="match status" value="1"/>
</dbReference>
<dbReference type="PROSITE" id="PS00061">
    <property type="entry name" value="ADH_SHORT"/>
    <property type="match status" value="1"/>
</dbReference>
<accession>A0ABU2CER5</accession>
<sequence length="365" mass="38023">MPLQLPTAIARYLDADRTADPALLAACFTPDAVVRDEGHNIHGIAAIQAWRLAARAQYQYTAEPLGSTQVGDSTRLLARVTGNFPGSPVDLLYVFGLRDDRIAALEIRPPVELEGRRALVTGGTQGVGAAVVAQLTQAGATVLTTARHRPATPPDVRFVTADVSTAEGCATVAAAVLEQLGGVDIVVHVVGGSSAPAGGFAMLGDEEWHQALNLNLLPAVRLDRALLPGMLAQRAGVIIHITSIQSQLPLPEATTAYAAAKAALSTYSKSLSKEVSPQGVRVVRVAPGWVETDAAVRLVENIARQNGSSVDTARRSLMDSLGGIPIGRPCKPKEVADLVGFLVSSRAASITGTEYVIDGGTVPTA</sequence>
<evidence type="ECO:0000313" key="3">
    <source>
        <dbReference type="EMBL" id="MDR7379850.1"/>
    </source>
</evidence>
<dbReference type="PRINTS" id="PR00080">
    <property type="entry name" value="SDRFAMILY"/>
</dbReference>
<name>A0ABU2CER5_9BURK</name>
<organism evidence="3 4">
    <name type="scientific">Rhodoferax ferrireducens</name>
    <dbReference type="NCBI Taxonomy" id="192843"/>
    <lineage>
        <taxon>Bacteria</taxon>
        <taxon>Pseudomonadati</taxon>
        <taxon>Pseudomonadota</taxon>
        <taxon>Betaproteobacteria</taxon>
        <taxon>Burkholderiales</taxon>
        <taxon>Comamonadaceae</taxon>
        <taxon>Rhodoferax</taxon>
    </lineage>
</organism>
<dbReference type="Pfam" id="PF13561">
    <property type="entry name" value="adh_short_C2"/>
    <property type="match status" value="1"/>
</dbReference>
<dbReference type="EMBL" id="JAVDXT010000005">
    <property type="protein sequence ID" value="MDR7379850.1"/>
    <property type="molecule type" value="Genomic_DNA"/>
</dbReference>
<evidence type="ECO:0000259" key="2">
    <source>
        <dbReference type="Pfam" id="PF12680"/>
    </source>
</evidence>
<dbReference type="InterPro" id="IPR020904">
    <property type="entry name" value="Sc_DH/Rdtase_CS"/>
</dbReference>
<dbReference type="Gene3D" id="3.40.50.720">
    <property type="entry name" value="NAD(P)-binding Rossmann-like Domain"/>
    <property type="match status" value="1"/>
</dbReference>
<dbReference type="InterPro" id="IPR037401">
    <property type="entry name" value="SnoaL-like"/>
</dbReference>
<dbReference type="InterPro" id="IPR032710">
    <property type="entry name" value="NTF2-like_dom_sf"/>
</dbReference>
<dbReference type="SUPFAM" id="SSF51735">
    <property type="entry name" value="NAD(P)-binding Rossmann-fold domains"/>
    <property type="match status" value="1"/>
</dbReference>
<dbReference type="InterPro" id="IPR002347">
    <property type="entry name" value="SDR_fam"/>
</dbReference>
<comment type="caution">
    <text evidence="3">The sequence shown here is derived from an EMBL/GenBank/DDBJ whole genome shotgun (WGS) entry which is preliminary data.</text>
</comment>
<keyword evidence="4" id="KW-1185">Reference proteome</keyword>
<proteinExistence type="inferred from homology"/>
<protein>
    <submittedName>
        <fullName evidence="3">NAD(P)-dependent dehydrogenase (Short-subunit alcohol dehydrogenase family)</fullName>
    </submittedName>
</protein>
<dbReference type="InterPro" id="IPR050259">
    <property type="entry name" value="SDR"/>
</dbReference>
<dbReference type="NCBIfam" id="NF005095">
    <property type="entry name" value="PRK06523.1"/>
    <property type="match status" value="1"/>
</dbReference>
<evidence type="ECO:0000313" key="4">
    <source>
        <dbReference type="Proteomes" id="UP001180487"/>
    </source>
</evidence>
<dbReference type="Gene3D" id="3.10.450.50">
    <property type="match status" value="1"/>
</dbReference>
<evidence type="ECO:0000256" key="1">
    <source>
        <dbReference type="ARBA" id="ARBA00006484"/>
    </source>
</evidence>
<dbReference type="Proteomes" id="UP001180487">
    <property type="component" value="Unassembled WGS sequence"/>
</dbReference>
<reference evidence="3 4" key="1">
    <citation type="submission" date="2023-07" db="EMBL/GenBank/DDBJ databases">
        <title>Sorghum-associated microbial communities from plants grown in Nebraska, USA.</title>
        <authorList>
            <person name="Schachtman D."/>
        </authorList>
    </citation>
    <scope>NUCLEOTIDE SEQUENCE [LARGE SCALE GENOMIC DNA]</scope>
    <source>
        <strain evidence="3 4">BE313</strain>
    </source>
</reference>